<keyword evidence="2" id="KW-0143">Chaperone</keyword>
<keyword evidence="5" id="KW-1185">Reference proteome</keyword>
<organism evidence="4 5">
    <name type="scientific">Papaver atlanticum</name>
    <dbReference type="NCBI Taxonomy" id="357466"/>
    <lineage>
        <taxon>Eukaryota</taxon>
        <taxon>Viridiplantae</taxon>
        <taxon>Streptophyta</taxon>
        <taxon>Embryophyta</taxon>
        <taxon>Tracheophyta</taxon>
        <taxon>Spermatophyta</taxon>
        <taxon>Magnoliopsida</taxon>
        <taxon>Ranunculales</taxon>
        <taxon>Papaveraceae</taxon>
        <taxon>Papaveroideae</taxon>
        <taxon>Papaver</taxon>
    </lineage>
</organism>
<sequence length="266" mass="30751">MVLCTLLKSHRNSTYNGMILHMCTAVLQLDSITFNAKEQATEEKSTKKIEQELVLVKEERIVHKECESLRRQIYNRRSEIIKSIPCFWLTAFLSHYALHRFLSREDQNIFRFLNSVNVEETEDDEGVICGYTITLKFDENPYFENGSLEKTISYTSLSTDPLKEYCEAEVKIRGSDIHWKDGMDITGNEQGFTGTGTTFFTWFSDLGCVAMKAYDEVANLIKQDLWPYAGRYFVYGNVDDGKKKKVDLHAIKKTARFTSSQQAFFI</sequence>
<dbReference type="AlphaFoldDB" id="A0AAD4XSU0"/>
<evidence type="ECO:0000256" key="2">
    <source>
        <dbReference type="ARBA" id="ARBA00023186"/>
    </source>
</evidence>
<dbReference type="PANTHER" id="PTHR11875">
    <property type="entry name" value="TESTIS-SPECIFIC Y-ENCODED PROTEIN"/>
    <property type="match status" value="1"/>
</dbReference>
<reference evidence="4" key="1">
    <citation type="submission" date="2022-04" db="EMBL/GenBank/DDBJ databases">
        <title>A functionally conserved STORR gene fusion in Papaver species that diverged 16.8 million years ago.</title>
        <authorList>
            <person name="Catania T."/>
        </authorList>
    </citation>
    <scope>NUCLEOTIDE SEQUENCE</scope>
    <source>
        <strain evidence="4">S-188037</strain>
    </source>
</reference>
<dbReference type="GO" id="GO:0006334">
    <property type="term" value="P:nucleosome assembly"/>
    <property type="evidence" value="ECO:0007669"/>
    <property type="project" value="InterPro"/>
</dbReference>
<dbReference type="InterPro" id="IPR037231">
    <property type="entry name" value="NAP-like_sf"/>
</dbReference>
<dbReference type="GO" id="GO:0000724">
    <property type="term" value="P:double-strand break repair via homologous recombination"/>
    <property type="evidence" value="ECO:0007669"/>
    <property type="project" value="UniProtKB-ARBA"/>
</dbReference>
<evidence type="ECO:0000313" key="4">
    <source>
        <dbReference type="EMBL" id="KAI3944362.1"/>
    </source>
</evidence>
<accession>A0AAD4XSU0</accession>
<dbReference type="GO" id="GO:0042393">
    <property type="term" value="F:histone binding"/>
    <property type="evidence" value="ECO:0007669"/>
    <property type="project" value="UniProtKB-ARBA"/>
</dbReference>
<name>A0AAD4XSU0_9MAGN</name>
<evidence type="ECO:0000256" key="3">
    <source>
        <dbReference type="RuleBase" id="RU003876"/>
    </source>
</evidence>
<dbReference type="SUPFAM" id="SSF143113">
    <property type="entry name" value="NAP-like"/>
    <property type="match status" value="1"/>
</dbReference>
<dbReference type="Pfam" id="PF00956">
    <property type="entry name" value="NAP"/>
    <property type="match status" value="1"/>
</dbReference>
<proteinExistence type="inferred from homology"/>
<dbReference type="EMBL" id="JAJJMB010004055">
    <property type="protein sequence ID" value="KAI3944362.1"/>
    <property type="molecule type" value="Genomic_DNA"/>
</dbReference>
<gene>
    <name evidence="4" type="ORF">MKW98_006523</name>
</gene>
<dbReference type="InterPro" id="IPR002164">
    <property type="entry name" value="NAP_family"/>
</dbReference>
<protein>
    <submittedName>
        <fullName evidence="4">Uncharacterized protein</fullName>
    </submittedName>
</protein>
<evidence type="ECO:0000313" key="5">
    <source>
        <dbReference type="Proteomes" id="UP001202328"/>
    </source>
</evidence>
<evidence type="ECO:0000256" key="1">
    <source>
        <dbReference type="ARBA" id="ARBA00009947"/>
    </source>
</evidence>
<dbReference type="Gene3D" id="3.30.1120.90">
    <property type="entry name" value="Nucleosome assembly protein"/>
    <property type="match status" value="1"/>
</dbReference>
<dbReference type="GO" id="GO:0005634">
    <property type="term" value="C:nucleus"/>
    <property type="evidence" value="ECO:0007669"/>
    <property type="project" value="InterPro"/>
</dbReference>
<comment type="similarity">
    <text evidence="1 3">Belongs to the nucleosome assembly protein (NAP) family.</text>
</comment>
<comment type="caution">
    <text evidence="4">The sequence shown here is derived from an EMBL/GenBank/DDBJ whole genome shotgun (WGS) entry which is preliminary data.</text>
</comment>
<dbReference type="Proteomes" id="UP001202328">
    <property type="component" value="Unassembled WGS sequence"/>
</dbReference>